<dbReference type="GO" id="GO:0016787">
    <property type="term" value="F:hydrolase activity"/>
    <property type="evidence" value="ECO:0007669"/>
    <property type="project" value="UniProtKB-KW"/>
</dbReference>
<dbReference type="Gene3D" id="3.40.50.1820">
    <property type="entry name" value="alpha/beta hydrolase"/>
    <property type="match status" value="1"/>
</dbReference>
<reference evidence="2 3" key="1">
    <citation type="submission" date="2018-08" db="EMBL/GenBank/DDBJ databases">
        <title>Genomic Encyclopedia of Type Strains, Phase IV (KMG-IV): sequencing the most valuable type-strain genomes for metagenomic binning, comparative biology and taxonomic classification.</title>
        <authorList>
            <person name="Goeker M."/>
        </authorList>
    </citation>
    <scope>NUCLEOTIDE SEQUENCE [LARGE SCALE GENOMIC DNA]</scope>
    <source>
        <strain evidence="2 3">DSM 25527</strain>
    </source>
</reference>
<dbReference type="RefSeq" id="WP_119036529.1">
    <property type="nucleotide sequence ID" value="NZ_QXDC01000004.1"/>
</dbReference>
<dbReference type="PANTHER" id="PTHR43798:SF33">
    <property type="entry name" value="HYDROLASE, PUTATIVE (AFU_ORTHOLOGUE AFUA_2G14860)-RELATED"/>
    <property type="match status" value="1"/>
</dbReference>
<dbReference type="Pfam" id="PF12146">
    <property type="entry name" value="Hydrolase_4"/>
    <property type="match status" value="1"/>
</dbReference>
<accession>A0A397NLA3</accession>
<dbReference type="AlphaFoldDB" id="A0A397NLA3"/>
<evidence type="ECO:0000313" key="3">
    <source>
        <dbReference type="Proteomes" id="UP000266568"/>
    </source>
</evidence>
<dbReference type="Proteomes" id="UP000266568">
    <property type="component" value="Unassembled WGS sequence"/>
</dbReference>
<evidence type="ECO:0000259" key="1">
    <source>
        <dbReference type="Pfam" id="PF12146"/>
    </source>
</evidence>
<dbReference type="OrthoDB" id="5492442at2"/>
<dbReference type="InterPro" id="IPR029058">
    <property type="entry name" value="AB_hydrolase_fold"/>
</dbReference>
<dbReference type="PANTHER" id="PTHR43798">
    <property type="entry name" value="MONOACYLGLYCEROL LIPASE"/>
    <property type="match status" value="1"/>
</dbReference>
<dbReference type="EMBL" id="QXDC01000004">
    <property type="protein sequence ID" value="RIA37158.1"/>
    <property type="molecule type" value="Genomic_DNA"/>
</dbReference>
<sequence>MHPAAEPERYTIDSENPAHALHLLRAQPADRDGRAPVLLLHGSTLPGSIAYTLRFDGRSWLDDLAQRGRDAWSLDIRGYGRSWHPKDSGDRPCAPVADTAQALEDVDAAIAFIRKETGAPSIDLVGWSWGATIAAACAAGGGAVNRLVLHAPQWLRDTPSPLVTPQTMAEPYRTVDIPAFIERWLGRVPPEARATLERWRDTLERALAESAPILVPNGSIRDIAGQWMAGSPAYDPAAITVPTMVIVGAADTDTPPALGREVFDRLGTDERIFAQVPGGTHFTVFEPARDHLFRAVAGFLDAETTPKGAI</sequence>
<comment type="caution">
    <text evidence="2">The sequence shown here is derived from an EMBL/GenBank/DDBJ whole genome shotgun (WGS) entry which is preliminary data.</text>
</comment>
<keyword evidence="2" id="KW-0378">Hydrolase</keyword>
<name>A0A397NLA3_9SPHN</name>
<proteinExistence type="predicted"/>
<dbReference type="SUPFAM" id="SSF53474">
    <property type="entry name" value="alpha/beta-Hydrolases"/>
    <property type="match status" value="1"/>
</dbReference>
<dbReference type="InterPro" id="IPR050266">
    <property type="entry name" value="AB_hydrolase_sf"/>
</dbReference>
<keyword evidence="3" id="KW-1185">Reference proteome</keyword>
<organism evidence="2 3">
    <name type="scientific">Hephaestia caeni</name>
    <dbReference type="NCBI Taxonomy" id="645617"/>
    <lineage>
        <taxon>Bacteria</taxon>
        <taxon>Pseudomonadati</taxon>
        <taxon>Pseudomonadota</taxon>
        <taxon>Alphaproteobacteria</taxon>
        <taxon>Sphingomonadales</taxon>
        <taxon>Sphingomonadaceae</taxon>
        <taxon>Hephaestia</taxon>
    </lineage>
</organism>
<dbReference type="GO" id="GO:0016020">
    <property type="term" value="C:membrane"/>
    <property type="evidence" value="ECO:0007669"/>
    <property type="project" value="TreeGrafter"/>
</dbReference>
<feature type="domain" description="Serine aminopeptidase S33" evidence="1">
    <location>
        <begin position="60"/>
        <end position="287"/>
    </location>
</feature>
<protein>
    <submittedName>
        <fullName evidence="2">Alpha-beta hydrolase superfamily lysophospholipase</fullName>
    </submittedName>
</protein>
<gene>
    <name evidence="2" type="ORF">DFR49_3035</name>
</gene>
<dbReference type="InterPro" id="IPR022742">
    <property type="entry name" value="Hydrolase_4"/>
</dbReference>
<evidence type="ECO:0000313" key="2">
    <source>
        <dbReference type="EMBL" id="RIA37158.1"/>
    </source>
</evidence>